<reference evidence="1" key="1">
    <citation type="submission" date="2024-07" db="EMBL/GenBank/DDBJ databases">
        <title>Metagenome and Metagenome-Assembled Genomes of Archaea from a hot spring from the geothermal field of Los Azufres, Mexico.</title>
        <authorList>
            <person name="Marin-Paredes R."/>
            <person name="Martinez-Romero E."/>
            <person name="Servin-Garciduenas L.E."/>
        </authorList>
    </citation>
    <scope>NUCLEOTIDE SEQUENCE</scope>
</reference>
<protein>
    <submittedName>
        <fullName evidence="1">Nre family DNA repair protein</fullName>
    </submittedName>
</protein>
<dbReference type="EMBL" id="JZWT02000021">
    <property type="protein sequence ID" value="MFB6491113.1"/>
    <property type="molecule type" value="Genomic_DNA"/>
</dbReference>
<gene>
    <name evidence="1" type="ORF">TU35_007735</name>
</gene>
<organism evidence="1 2">
    <name type="scientific">Thermoproteus sp. AZ2</name>
    <dbReference type="NCBI Taxonomy" id="1609232"/>
    <lineage>
        <taxon>Archaea</taxon>
        <taxon>Thermoproteota</taxon>
        <taxon>Thermoprotei</taxon>
        <taxon>Thermoproteales</taxon>
        <taxon>Thermoproteaceae</taxon>
        <taxon>Thermoproteus</taxon>
    </lineage>
</organism>
<accession>A0ACC6V2Q7</accession>
<name>A0ACC6V2Q7_9CREN</name>
<comment type="caution">
    <text evidence="1">The sequence shown here is derived from an EMBL/GenBank/DDBJ whole genome shotgun (WGS) entry which is preliminary data.</text>
</comment>
<evidence type="ECO:0000313" key="2">
    <source>
        <dbReference type="Proteomes" id="UP000033636"/>
    </source>
</evidence>
<evidence type="ECO:0000313" key="1">
    <source>
        <dbReference type="EMBL" id="MFB6491113.1"/>
    </source>
</evidence>
<proteinExistence type="predicted"/>
<sequence length="404" mass="45143">MAISASLCLRCRGAKHLCGLSYCPVLVKARVKAYAERVEGRREVHGSSPPSVFVGRVGWPRVRVYPAAPPVEGDTSRLEDPKAWLQMDFEEFLSSRLALARGSAEFSVDDARRPDKLLEDVQILALSPRPAEVELRLKRPLRGFELDEHAPPMGPASPLEALKLGSLPPPERAVERAYDDVDLPAGDAVWELYRGGIDVHRISRLLGVGALGVGRRRRLVPTRWSITAVDKAVSDKLLEKVKEMPPVDSYLVYVRKTRGNAFVALLAPRGFMFEWGEAWWPGTTWNQFGGTPEVEVDWEGPRGRTTYPSIGGCYYAARLATAEALYAMGRQAAAVLWREIYPGFDLPIGVWFVRENVRAMFSSRPQRFDDLDEALAYMASALKLPLDVWYSRSHVAKALRSKLL</sequence>
<dbReference type="Proteomes" id="UP000033636">
    <property type="component" value="Unassembled WGS sequence"/>
</dbReference>